<protein>
    <recommendedName>
        <fullName evidence="1">Restriction endonuclease type IV Mrr domain-containing protein</fullName>
    </recommendedName>
</protein>
<sequence>MDPNHFLSFAQEVSSESYTNENDFAYIAANKFCRALGIDTEHLFYEVMISESRFADAVIAPSRTSKPWVILEFKTIGDDSMVNLGLVEELRSDSDAEVGVALRPNSIGVTYENDRVMYVLSTLNEGEAGILLDILSPPEDYFDEKDEEEKDEEDLFGVNISNVDSDKYKFDRFKIDVDGFIQAVREVENAETNQEKGDTFEDLAKILFNALDNVVVRDTNVKNNTGEVDLIVEYLGSDDLTIFDDWGRYFLVECKNWKDSVGVSEIRDFYGKMDKTKVDLGIIFARNGISGDNGVNAKRWIQDYYQRDSCMILVISEEHIRLLLEGESDLYSTLDDEMYKRKFSIIDGD</sequence>
<dbReference type="RefSeq" id="WP_148860786.1">
    <property type="nucleotide sequence ID" value="NZ_PHNJ01000030.1"/>
</dbReference>
<gene>
    <name evidence="2" type="ORF">CV102_25560</name>
</gene>
<evidence type="ECO:0000313" key="2">
    <source>
        <dbReference type="EMBL" id="TYL35856.1"/>
    </source>
</evidence>
<dbReference type="InterPro" id="IPR011335">
    <property type="entry name" value="Restrct_endonuc-II-like"/>
</dbReference>
<evidence type="ECO:0000259" key="1">
    <source>
        <dbReference type="Pfam" id="PF04471"/>
    </source>
</evidence>
<comment type="caution">
    <text evidence="2">The sequence shown here is derived from an EMBL/GenBank/DDBJ whole genome shotgun (WGS) entry which is preliminary data.</text>
</comment>
<dbReference type="AlphaFoldDB" id="A0A8J8TMQ9"/>
<accession>A0A8J8TMQ9</accession>
<dbReference type="Pfam" id="PF04471">
    <property type="entry name" value="Mrr_cat"/>
    <property type="match status" value="1"/>
</dbReference>
<feature type="domain" description="Restriction endonuclease type IV Mrr" evidence="1">
    <location>
        <begin position="196"/>
        <end position="290"/>
    </location>
</feature>
<name>A0A8J8TMQ9_9EURY</name>
<dbReference type="GO" id="GO:0004519">
    <property type="term" value="F:endonuclease activity"/>
    <property type="evidence" value="ECO:0007669"/>
    <property type="project" value="InterPro"/>
</dbReference>
<dbReference type="OrthoDB" id="194412at2157"/>
<dbReference type="InterPro" id="IPR007560">
    <property type="entry name" value="Restrct_endonuc_IV_Mrr"/>
</dbReference>
<keyword evidence="3" id="KW-1185">Reference proteome</keyword>
<evidence type="ECO:0000313" key="3">
    <source>
        <dbReference type="Proteomes" id="UP000766904"/>
    </source>
</evidence>
<dbReference type="GO" id="GO:0003677">
    <property type="term" value="F:DNA binding"/>
    <property type="evidence" value="ECO:0007669"/>
    <property type="project" value="InterPro"/>
</dbReference>
<dbReference type="Gene3D" id="3.40.1350.10">
    <property type="match status" value="1"/>
</dbReference>
<proteinExistence type="predicted"/>
<dbReference type="EMBL" id="PHNJ01000030">
    <property type="protein sequence ID" value="TYL35856.1"/>
    <property type="molecule type" value="Genomic_DNA"/>
</dbReference>
<dbReference type="SUPFAM" id="SSF52980">
    <property type="entry name" value="Restriction endonuclease-like"/>
    <property type="match status" value="1"/>
</dbReference>
<dbReference type="Proteomes" id="UP000766904">
    <property type="component" value="Unassembled WGS sequence"/>
</dbReference>
<reference evidence="2" key="1">
    <citation type="submission" date="2017-11" db="EMBL/GenBank/DDBJ databases">
        <authorList>
            <person name="Kajale S.C."/>
            <person name="Sharma A."/>
        </authorList>
    </citation>
    <scope>NUCLEOTIDE SEQUENCE</scope>
    <source>
        <strain evidence="2">LS1_42</strain>
    </source>
</reference>
<dbReference type="InterPro" id="IPR011856">
    <property type="entry name" value="tRNA_endonuc-like_dom_sf"/>
</dbReference>
<dbReference type="GO" id="GO:0009307">
    <property type="term" value="P:DNA restriction-modification system"/>
    <property type="evidence" value="ECO:0007669"/>
    <property type="project" value="InterPro"/>
</dbReference>
<organism evidence="2 3">
    <name type="scientific">Natronococcus pandeyae</name>
    <dbReference type="NCBI Taxonomy" id="2055836"/>
    <lineage>
        <taxon>Archaea</taxon>
        <taxon>Methanobacteriati</taxon>
        <taxon>Methanobacteriota</taxon>
        <taxon>Stenosarchaea group</taxon>
        <taxon>Halobacteria</taxon>
        <taxon>Halobacteriales</taxon>
        <taxon>Natrialbaceae</taxon>
        <taxon>Natronococcus</taxon>
    </lineage>
</organism>